<organism evidence="1 2">
    <name type="scientific">Catharanthus roseus</name>
    <name type="common">Madagascar periwinkle</name>
    <name type="synonym">Vinca rosea</name>
    <dbReference type="NCBI Taxonomy" id="4058"/>
    <lineage>
        <taxon>Eukaryota</taxon>
        <taxon>Viridiplantae</taxon>
        <taxon>Streptophyta</taxon>
        <taxon>Embryophyta</taxon>
        <taxon>Tracheophyta</taxon>
        <taxon>Spermatophyta</taxon>
        <taxon>Magnoliopsida</taxon>
        <taxon>eudicotyledons</taxon>
        <taxon>Gunneridae</taxon>
        <taxon>Pentapetalae</taxon>
        <taxon>asterids</taxon>
        <taxon>lamiids</taxon>
        <taxon>Gentianales</taxon>
        <taxon>Apocynaceae</taxon>
        <taxon>Rauvolfioideae</taxon>
        <taxon>Vinceae</taxon>
        <taxon>Catharanthinae</taxon>
        <taxon>Catharanthus</taxon>
    </lineage>
</organism>
<evidence type="ECO:0000313" key="2">
    <source>
        <dbReference type="Proteomes" id="UP001060085"/>
    </source>
</evidence>
<gene>
    <name evidence="1" type="ORF">M9H77_03706</name>
</gene>
<comment type="caution">
    <text evidence="1">The sequence shown here is derived from an EMBL/GenBank/DDBJ whole genome shotgun (WGS) entry which is preliminary data.</text>
</comment>
<dbReference type="EMBL" id="CM044701">
    <property type="protein sequence ID" value="KAI5682478.1"/>
    <property type="molecule type" value="Genomic_DNA"/>
</dbReference>
<keyword evidence="2" id="KW-1185">Reference proteome</keyword>
<evidence type="ECO:0000313" key="1">
    <source>
        <dbReference type="EMBL" id="KAI5682478.1"/>
    </source>
</evidence>
<protein>
    <submittedName>
        <fullName evidence="1">Uncharacterized protein</fullName>
    </submittedName>
</protein>
<sequence>MAKKIVHISRGDQNIKPQLLMYEFVKHGMRPSEMQLFRAKQAAIEVIDDNHAQSYCLLPNVNALKKGFLAGCEPFIGFYGYYLKGPCGGILLSTISLDANKGLFPIAFAIVEILTVPAEVRLAVLDYHRIAAATVLQSPAEQVAGTEIEDVLPQVEQRKGTRSCRRRCREGATMTPMQQLSSLPKTEGSFYFNGPAHVHSSPPTHEDSGPSDHAPANKPSADQPLSSSPSASAYESRRSPAQALVDGPPATVAYTLSCGPHITAYATQPPAAPSSLGLPSCGPPPADLATSGPHDAASASPSPTASFQTSIQLLRP</sequence>
<accession>A0ACC0CBY0</accession>
<proteinExistence type="predicted"/>
<reference evidence="2" key="1">
    <citation type="journal article" date="2023" name="Nat. Plants">
        <title>Single-cell RNA sequencing provides a high-resolution roadmap for understanding the multicellular compartmentation of specialized metabolism.</title>
        <authorList>
            <person name="Sun S."/>
            <person name="Shen X."/>
            <person name="Li Y."/>
            <person name="Li Y."/>
            <person name="Wang S."/>
            <person name="Li R."/>
            <person name="Zhang H."/>
            <person name="Shen G."/>
            <person name="Guo B."/>
            <person name="Wei J."/>
            <person name="Xu J."/>
            <person name="St-Pierre B."/>
            <person name="Chen S."/>
            <person name="Sun C."/>
        </authorList>
    </citation>
    <scope>NUCLEOTIDE SEQUENCE [LARGE SCALE GENOMIC DNA]</scope>
</reference>
<name>A0ACC0CBY0_CATRO</name>
<dbReference type="Proteomes" id="UP001060085">
    <property type="component" value="Linkage Group LG01"/>
</dbReference>